<accession>A0A0R3WSL5</accession>
<evidence type="ECO:0000313" key="4">
    <source>
        <dbReference type="EMBL" id="VDM23261.1"/>
    </source>
</evidence>
<protein>
    <submittedName>
        <fullName evidence="6">C2 domain-containing protein</fullName>
    </submittedName>
</protein>
<evidence type="ECO:0000256" key="1">
    <source>
        <dbReference type="ARBA" id="ARBA00022723"/>
    </source>
</evidence>
<proteinExistence type="predicted"/>
<dbReference type="PANTHER" id="PTHR45911">
    <property type="entry name" value="C2 DOMAIN-CONTAINING PROTEIN"/>
    <property type="match status" value="1"/>
</dbReference>
<dbReference type="InterPro" id="IPR000008">
    <property type="entry name" value="C2_dom"/>
</dbReference>
<keyword evidence="1" id="KW-0479">Metal-binding</keyword>
<dbReference type="GO" id="GO:0046928">
    <property type="term" value="P:regulation of neurotransmitter secretion"/>
    <property type="evidence" value="ECO:0007669"/>
    <property type="project" value="TreeGrafter"/>
</dbReference>
<keyword evidence="2" id="KW-0106">Calcium</keyword>
<dbReference type="GO" id="GO:0005509">
    <property type="term" value="F:calcium ion binding"/>
    <property type="evidence" value="ECO:0007669"/>
    <property type="project" value="TreeGrafter"/>
</dbReference>
<gene>
    <name evidence="4" type="ORF">TTAC_LOCUS3740</name>
</gene>
<evidence type="ECO:0000313" key="5">
    <source>
        <dbReference type="Proteomes" id="UP000274429"/>
    </source>
</evidence>
<dbReference type="PROSITE" id="PS50004">
    <property type="entry name" value="C2"/>
    <property type="match status" value="1"/>
</dbReference>
<keyword evidence="5" id="KW-1185">Reference proteome</keyword>
<dbReference type="Gene3D" id="2.60.40.150">
    <property type="entry name" value="C2 domain"/>
    <property type="match status" value="1"/>
</dbReference>
<dbReference type="AlphaFoldDB" id="A0A0R3WSL5"/>
<dbReference type="SUPFAM" id="SSF49562">
    <property type="entry name" value="C2 domain (Calcium/lipid-binding domain, CaLB)"/>
    <property type="match status" value="1"/>
</dbReference>
<reference evidence="4 5" key="2">
    <citation type="submission" date="2018-11" db="EMBL/GenBank/DDBJ databases">
        <authorList>
            <consortium name="Pathogen Informatics"/>
        </authorList>
    </citation>
    <scope>NUCLEOTIDE SEQUENCE [LARGE SCALE GENOMIC DNA]</scope>
</reference>
<evidence type="ECO:0000313" key="6">
    <source>
        <dbReference type="WBParaSite" id="TTAC_0000375501-mRNA-1"/>
    </source>
</evidence>
<dbReference type="InterPro" id="IPR035892">
    <property type="entry name" value="C2_domain_sf"/>
</dbReference>
<feature type="domain" description="C2" evidence="3">
    <location>
        <begin position="1"/>
        <end position="97"/>
    </location>
</feature>
<sequence>MKKDIFGTSDPYCRLSLYRDVRQAIALGNSVRTCTIRRNLNPEWNEEFYFRVNPESNRLLLEIFDENRITRDDFLGLISISLPQTEIPVEEREDLSRANAKPYVLKPRRWVLLSLDQRSLNVLWLPPFLSPFLAAAEI</sequence>
<dbReference type="Proteomes" id="UP000274429">
    <property type="component" value="Unassembled WGS sequence"/>
</dbReference>
<evidence type="ECO:0000256" key="2">
    <source>
        <dbReference type="ARBA" id="ARBA00022837"/>
    </source>
</evidence>
<dbReference type="WBParaSite" id="TTAC_0000375501-mRNA-1">
    <property type="protein sequence ID" value="TTAC_0000375501-mRNA-1"/>
    <property type="gene ID" value="TTAC_0000375501"/>
</dbReference>
<dbReference type="STRING" id="6205.A0A0R3WSL5"/>
<reference evidence="6" key="1">
    <citation type="submission" date="2017-02" db="UniProtKB">
        <authorList>
            <consortium name="WormBaseParasite"/>
        </authorList>
    </citation>
    <scope>IDENTIFICATION</scope>
</reference>
<dbReference type="SMART" id="SM00239">
    <property type="entry name" value="C2"/>
    <property type="match status" value="1"/>
</dbReference>
<dbReference type="EMBL" id="UYWX01002963">
    <property type="protein sequence ID" value="VDM23261.1"/>
    <property type="molecule type" value="Genomic_DNA"/>
</dbReference>
<evidence type="ECO:0000259" key="3">
    <source>
        <dbReference type="PROSITE" id="PS50004"/>
    </source>
</evidence>
<name>A0A0R3WSL5_HYDTA</name>
<dbReference type="OrthoDB" id="423283at2759"/>
<dbReference type="GO" id="GO:0030672">
    <property type="term" value="C:synaptic vesicle membrane"/>
    <property type="evidence" value="ECO:0007669"/>
    <property type="project" value="TreeGrafter"/>
</dbReference>
<organism evidence="6">
    <name type="scientific">Hydatigena taeniaeformis</name>
    <name type="common">Feline tapeworm</name>
    <name type="synonym">Taenia taeniaeformis</name>
    <dbReference type="NCBI Taxonomy" id="6205"/>
    <lineage>
        <taxon>Eukaryota</taxon>
        <taxon>Metazoa</taxon>
        <taxon>Spiralia</taxon>
        <taxon>Lophotrochozoa</taxon>
        <taxon>Platyhelminthes</taxon>
        <taxon>Cestoda</taxon>
        <taxon>Eucestoda</taxon>
        <taxon>Cyclophyllidea</taxon>
        <taxon>Taeniidae</taxon>
        <taxon>Hydatigera</taxon>
    </lineage>
</organism>
<dbReference type="Pfam" id="PF00168">
    <property type="entry name" value="C2"/>
    <property type="match status" value="1"/>
</dbReference>
<dbReference type="PANTHER" id="PTHR45911:SF3">
    <property type="entry name" value="DYSFERLIN-RELATED"/>
    <property type="match status" value="1"/>
</dbReference>